<accession>A0ABN3Y3B6</accession>
<feature type="domain" description="Methyltransferase" evidence="1">
    <location>
        <begin position="50"/>
        <end position="134"/>
    </location>
</feature>
<protein>
    <submittedName>
        <fullName evidence="2">Class I SAM-dependent methyltransferase</fullName>
    </submittedName>
</protein>
<proteinExistence type="predicted"/>
<dbReference type="GO" id="GO:0008168">
    <property type="term" value="F:methyltransferase activity"/>
    <property type="evidence" value="ECO:0007669"/>
    <property type="project" value="UniProtKB-KW"/>
</dbReference>
<keyword evidence="2" id="KW-0808">Transferase</keyword>
<evidence type="ECO:0000313" key="2">
    <source>
        <dbReference type="EMBL" id="GAA3016662.1"/>
    </source>
</evidence>
<dbReference type="EMBL" id="BAAAXQ010000033">
    <property type="protein sequence ID" value="GAA3016662.1"/>
    <property type="molecule type" value="Genomic_DNA"/>
</dbReference>
<keyword evidence="2" id="KW-0489">Methyltransferase</keyword>
<dbReference type="InterPro" id="IPR041698">
    <property type="entry name" value="Methyltransf_25"/>
</dbReference>
<organism evidence="2 3">
    <name type="scientific">Tetragenococcus solitarius</name>
    <dbReference type="NCBI Taxonomy" id="71453"/>
    <lineage>
        <taxon>Bacteria</taxon>
        <taxon>Bacillati</taxon>
        <taxon>Bacillota</taxon>
        <taxon>Bacilli</taxon>
        <taxon>Lactobacillales</taxon>
        <taxon>Enterococcaceae</taxon>
        <taxon>Tetragenococcus</taxon>
    </lineage>
</organism>
<dbReference type="Pfam" id="PF13649">
    <property type="entry name" value="Methyltransf_25"/>
    <property type="match status" value="1"/>
</dbReference>
<dbReference type="Proteomes" id="UP001501577">
    <property type="component" value="Unassembled WGS sequence"/>
</dbReference>
<keyword evidence="3" id="KW-1185">Reference proteome</keyword>
<evidence type="ECO:0000259" key="1">
    <source>
        <dbReference type="Pfam" id="PF13649"/>
    </source>
</evidence>
<dbReference type="GO" id="GO:0032259">
    <property type="term" value="P:methylation"/>
    <property type="evidence" value="ECO:0007669"/>
    <property type="project" value="UniProtKB-KW"/>
</dbReference>
<evidence type="ECO:0000313" key="3">
    <source>
        <dbReference type="Proteomes" id="UP001501577"/>
    </source>
</evidence>
<dbReference type="InterPro" id="IPR029063">
    <property type="entry name" value="SAM-dependent_MTases_sf"/>
</dbReference>
<dbReference type="SUPFAM" id="SSF53335">
    <property type="entry name" value="S-adenosyl-L-methionine-dependent methyltransferases"/>
    <property type="match status" value="1"/>
</dbReference>
<dbReference type="CDD" id="cd02440">
    <property type="entry name" value="AdoMet_MTases"/>
    <property type="match status" value="1"/>
</dbReference>
<gene>
    <name evidence="2" type="ORF">GCM10019998_11070</name>
</gene>
<reference evidence="2 3" key="1">
    <citation type="journal article" date="2019" name="Int. J. Syst. Evol. Microbiol.">
        <title>The Global Catalogue of Microorganisms (GCM) 10K type strain sequencing project: providing services to taxonomists for standard genome sequencing and annotation.</title>
        <authorList>
            <consortium name="The Broad Institute Genomics Platform"/>
            <consortium name="The Broad Institute Genome Sequencing Center for Infectious Disease"/>
            <person name="Wu L."/>
            <person name="Ma J."/>
        </authorList>
    </citation>
    <scope>NUCLEOTIDE SEQUENCE [LARGE SCALE GENOMIC DNA]</scope>
    <source>
        <strain evidence="2 3">JCM 8736</strain>
    </source>
</reference>
<dbReference type="Gene3D" id="3.40.50.150">
    <property type="entry name" value="Vaccinia Virus protein VP39"/>
    <property type="match status" value="1"/>
</dbReference>
<comment type="caution">
    <text evidence="2">The sequence shown here is derived from an EMBL/GenBank/DDBJ whole genome shotgun (WGS) entry which is preliminary data.</text>
</comment>
<dbReference type="RefSeq" id="WP_068710425.1">
    <property type="nucleotide sequence ID" value="NZ_BAAAXQ010000033.1"/>
</dbReference>
<name>A0ABN3Y3B6_9ENTE</name>
<sequence>MYEDLNEIKKFWNDFAKEYTAIQRESQLSIQQDVVTYLQRQALLPQESFLDLAGGSGKYISYFIPYVKKYVLVDLSSSMLQIAADNYKYPNLSLVESSQQAFLAQTQNRSFDLVFSAMNPALTTIEQLKEVIRVSKKYVCILRLVQEEDLLFSPIEEKLYGKPEELSWMSTYKKWLKNSFHSKTFHYTVDEKISAAFFRLYFADELSITELNEKMKQLFQGKKEIKNTTHYTFELLCYRVKQ</sequence>